<dbReference type="Pfam" id="PF03963">
    <property type="entry name" value="FlgD"/>
    <property type="match status" value="1"/>
</dbReference>
<evidence type="ECO:0000256" key="3">
    <source>
        <dbReference type="ARBA" id="ARBA00022795"/>
    </source>
</evidence>
<name>A0A7C4EN24_9BACT</name>
<reference evidence="5" key="1">
    <citation type="journal article" date="2020" name="mSystems">
        <title>Genome- and Community-Level Interaction Insights into Carbon Utilization and Element Cycling Functions of Hydrothermarchaeota in Hydrothermal Sediment.</title>
        <authorList>
            <person name="Zhou Z."/>
            <person name="Liu Y."/>
            <person name="Xu W."/>
            <person name="Pan J."/>
            <person name="Luo Z.H."/>
            <person name="Li M."/>
        </authorList>
    </citation>
    <scope>NUCLEOTIDE SEQUENCE [LARGE SCALE GENOMIC DNA]</scope>
    <source>
        <strain evidence="5">SpSt-788</strain>
    </source>
</reference>
<evidence type="ECO:0000256" key="1">
    <source>
        <dbReference type="ARBA" id="ARBA00010577"/>
    </source>
</evidence>
<dbReference type="EMBL" id="DTHO01000073">
    <property type="protein sequence ID" value="HGH00169.1"/>
    <property type="molecule type" value="Genomic_DNA"/>
</dbReference>
<evidence type="ECO:0000256" key="2">
    <source>
        <dbReference type="ARBA" id="ARBA00016013"/>
    </source>
</evidence>
<dbReference type="AlphaFoldDB" id="A0A7C4EN24"/>
<evidence type="ECO:0000256" key="4">
    <source>
        <dbReference type="ARBA" id="ARBA00024746"/>
    </source>
</evidence>
<accession>A0A7C4EN24</accession>
<comment type="function">
    <text evidence="4">Required for flagellar hook formation. May act as a scaffolding protein.</text>
</comment>
<organism evidence="5">
    <name type="scientific">Thermodesulfovibrio aggregans</name>
    <dbReference type="NCBI Taxonomy" id="86166"/>
    <lineage>
        <taxon>Bacteria</taxon>
        <taxon>Pseudomonadati</taxon>
        <taxon>Nitrospirota</taxon>
        <taxon>Thermodesulfovibrionia</taxon>
        <taxon>Thermodesulfovibrionales</taxon>
        <taxon>Thermodesulfovibrionaceae</taxon>
        <taxon>Thermodesulfovibrio</taxon>
    </lineage>
</organism>
<comment type="caution">
    <text evidence="5">The sequence shown here is derived from an EMBL/GenBank/DDBJ whole genome shotgun (WGS) entry which is preliminary data.</text>
</comment>
<sequence length="137" mass="15051">MSDITSIFNNPVYTFQEKTTAIGNSTIDKEAFLKLLTAQLKYQDPLNPLDNTEFVGQLAMFSALEQVININSTLEELAKSQIYSNALMIGSTVIGKKVITVDGAEYTVKGIAIEDGVLKINTGDDYININQIKEIKA</sequence>
<dbReference type="InterPro" id="IPR005648">
    <property type="entry name" value="FlgD"/>
</dbReference>
<evidence type="ECO:0000313" key="5">
    <source>
        <dbReference type="EMBL" id="HGH00169.1"/>
    </source>
</evidence>
<gene>
    <name evidence="5" type="ORF">ENV75_06980</name>
</gene>
<dbReference type="GO" id="GO:0044781">
    <property type="term" value="P:bacterial-type flagellum organization"/>
    <property type="evidence" value="ECO:0007669"/>
    <property type="project" value="UniProtKB-KW"/>
</dbReference>
<protein>
    <recommendedName>
        <fullName evidence="2">Basal-body rod modification protein FlgD</fullName>
    </recommendedName>
</protein>
<proteinExistence type="inferred from homology"/>
<comment type="similarity">
    <text evidence="1">Belongs to the FlgD family.</text>
</comment>
<keyword evidence="3" id="KW-1005">Bacterial flagellum biogenesis</keyword>